<evidence type="ECO:0000313" key="1">
    <source>
        <dbReference type="EMBL" id="QGZ56702.1"/>
    </source>
</evidence>
<dbReference type="Proteomes" id="UP000434209">
    <property type="component" value="Chromosome 2"/>
</dbReference>
<sequence>MTTKSRCDCLNDCGDDCDRIKSGAVEPCDYFKETAAAREAREATVRASNAAVRTLTARGYTYTDGAEQWRPPLGKPPVWTLRDTQAVRDVVAERRRQVEVEGNLPEDDDLYIDGDLIRAAICYARSAGGFNAGNVPGQWPWMLEWWKPTTPRRDLVKAGALILAEIERLDRAEHKESEA</sequence>
<reference evidence="1 2" key="1">
    <citation type="submission" date="2019-12" db="EMBL/GenBank/DDBJ databases">
        <title>Paraburkholderia acidiphila 7Q-K02 sp. nov and Paraburkholderia acidisoli DHF22 sp. nov., two strains isolated from forest soil.</title>
        <authorList>
            <person name="Gao Z."/>
            <person name="Qiu L."/>
        </authorList>
    </citation>
    <scope>NUCLEOTIDE SEQUENCE [LARGE SCALE GENOMIC DNA]</scope>
    <source>
        <strain evidence="1 2">7Q-K02</strain>
    </source>
</reference>
<accession>A0A7Z2G7X9</accession>
<keyword evidence="2" id="KW-1185">Reference proteome</keyword>
<dbReference type="EMBL" id="CP046910">
    <property type="protein sequence ID" value="QGZ56702.1"/>
    <property type="molecule type" value="Genomic_DNA"/>
</dbReference>
<dbReference type="AlphaFoldDB" id="A0A7Z2G7X9"/>
<evidence type="ECO:0000313" key="2">
    <source>
        <dbReference type="Proteomes" id="UP000434209"/>
    </source>
</evidence>
<protein>
    <submittedName>
        <fullName evidence="1">Uncharacterized protein</fullName>
    </submittedName>
</protein>
<name>A0A7Z2G7X9_9BURK</name>
<proteinExistence type="predicted"/>
<organism evidence="1 2">
    <name type="scientific">Paraburkholderia acidiphila</name>
    <dbReference type="NCBI Taxonomy" id="2571747"/>
    <lineage>
        <taxon>Bacteria</taxon>
        <taxon>Pseudomonadati</taxon>
        <taxon>Pseudomonadota</taxon>
        <taxon>Betaproteobacteria</taxon>
        <taxon>Burkholderiales</taxon>
        <taxon>Burkholderiaceae</taxon>
        <taxon>Paraburkholderia</taxon>
    </lineage>
</organism>
<dbReference type="KEGG" id="pacp:FAZ97_17200"/>
<dbReference type="RefSeq" id="WP_158759656.1">
    <property type="nucleotide sequence ID" value="NZ_CP046910.1"/>
</dbReference>
<gene>
    <name evidence="1" type="ORF">FAZ97_17200</name>
</gene>
<dbReference type="OrthoDB" id="9115426at2"/>